<evidence type="ECO:0000256" key="1">
    <source>
        <dbReference type="ARBA" id="ARBA00004370"/>
    </source>
</evidence>
<accession>A0ABV4IEI1</accession>
<feature type="transmembrane region" description="Helical" evidence="6">
    <location>
        <begin position="223"/>
        <end position="243"/>
    </location>
</feature>
<dbReference type="Proteomes" id="UP001567350">
    <property type="component" value="Unassembled WGS sequence"/>
</dbReference>
<proteinExistence type="inferred from homology"/>
<dbReference type="CDD" id="cd06662">
    <property type="entry name" value="SURF1"/>
    <property type="match status" value="1"/>
</dbReference>
<organism evidence="7 8">
    <name type="scientific">Comamonas jiangduensis</name>
    <dbReference type="NCBI Taxonomy" id="1194168"/>
    <lineage>
        <taxon>Bacteria</taxon>
        <taxon>Pseudomonadati</taxon>
        <taxon>Pseudomonadota</taxon>
        <taxon>Betaproteobacteria</taxon>
        <taxon>Burkholderiales</taxon>
        <taxon>Comamonadaceae</taxon>
        <taxon>Comamonas</taxon>
    </lineage>
</organism>
<keyword evidence="3 6" id="KW-0812">Transmembrane</keyword>
<dbReference type="PANTHER" id="PTHR23427">
    <property type="entry name" value="SURFEIT LOCUS PROTEIN"/>
    <property type="match status" value="1"/>
</dbReference>
<reference evidence="7 8" key="1">
    <citation type="submission" date="2024-08" db="EMBL/GenBank/DDBJ databases">
        <authorList>
            <person name="Feng Z."/>
            <person name="Ronholm J."/>
        </authorList>
    </citation>
    <scope>NUCLEOTIDE SEQUENCE [LARGE SCALE GENOMIC DNA]</scope>
    <source>
        <strain evidence="7 8">4-AB0-8</strain>
    </source>
</reference>
<dbReference type="PANTHER" id="PTHR23427:SF2">
    <property type="entry name" value="SURFEIT LOCUS PROTEIN 1"/>
    <property type="match status" value="1"/>
</dbReference>
<dbReference type="PROSITE" id="PS50895">
    <property type="entry name" value="SURF1"/>
    <property type="match status" value="1"/>
</dbReference>
<dbReference type="Pfam" id="PF02104">
    <property type="entry name" value="SURF1"/>
    <property type="match status" value="1"/>
</dbReference>
<evidence type="ECO:0000256" key="2">
    <source>
        <dbReference type="ARBA" id="ARBA00007165"/>
    </source>
</evidence>
<feature type="transmembrane region" description="Helical" evidence="6">
    <location>
        <begin position="12"/>
        <end position="32"/>
    </location>
</feature>
<comment type="similarity">
    <text evidence="2 6">Belongs to the SURF1 family.</text>
</comment>
<comment type="subcellular location">
    <subcellularLocation>
        <location evidence="6">Cell membrane</location>
        <topology evidence="6">Multi-pass membrane protein</topology>
    </subcellularLocation>
    <subcellularLocation>
        <location evidence="1">Membrane</location>
    </subcellularLocation>
</comment>
<name>A0ABV4IEI1_9BURK</name>
<dbReference type="InterPro" id="IPR002994">
    <property type="entry name" value="Surf1/Shy1"/>
</dbReference>
<keyword evidence="4 6" id="KW-1133">Transmembrane helix</keyword>
<keyword evidence="6" id="KW-1003">Cell membrane</keyword>
<evidence type="ECO:0000313" key="8">
    <source>
        <dbReference type="Proteomes" id="UP001567350"/>
    </source>
</evidence>
<evidence type="ECO:0000313" key="7">
    <source>
        <dbReference type="EMBL" id="MEZ2740258.1"/>
    </source>
</evidence>
<evidence type="ECO:0000256" key="3">
    <source>
        <dbReference type="ARBA" id="ARBA00022692"/>
    </source>
</evidence>
<evidence type="ECO:0000256" key="6">
    <source>
        <dbReference type="RuleBase" id="RU363076"/>
    </source>
</evidence>
<evidence type="ECO:0000256" key="5">
    <source>
        <dbReference type="ARBA" id="ARBA00023136"/>
    </source>
</evidence>
<sequence>MTRKRGNLRWWITTLCGVCGVLLGIALGLWQLDRAAQKKQLHAAAQAQAQAPLLDADLLSQRFAHNLQDAGAWLHRRVQLQGQWLAGDTVYLDNRQMQGRPGFYVLTPLQLADGGVVLVQRGWIARNFQDRTALQPVTTPAGSVQVQGVLAGPPARLYALGQEDVAPSQQPRIQQNLSLPAYAKATGLALWPLTVVQTGAASEGLLRDWPQPSSGIATHQGYAFQWFAIAAVLATMLLWFQFLRPRRRHLSRHAIQTH</sequence>
<protein>
    <recommendedName>
        <fullName evidence="6">SURF1-like protein</fullName>
    </recommendedName>
</protein>
<dbReference type="InterPro" id="IPR045214">
    <property type="entry name" value="Surf1/Surf4"/>
</dbReference>
<comment type="caution">
    <text evidence="7">The sequence shown here is derived from an EMBL/GenBank/DDBJ whole genome shotgun (WGS) entry which is preliminary data.</text>
</comment>
<evidence type="ECO:0000256" key="4">
    <source>
        <dbReference type="ARBA" id="ARBA00022989"/>
    </source>
</evidence>
<keyword evidence="5 6" id="KW-0472">Membrane</keyword>
<gene>
    <name evidence="7" type="ORF">ACBP88_12520</name>
</gene>
<keyword evidence="8" id="KW-1185">Reference proteome</keyword>
<dbReference type="EMBL" id="JBGJLR010000014">
    <property type="protein sequence ID" value="MEZ2740258.1"/>
    <property type="molecule type" value="Genomic_DNA"/>
</dbReference>
<dbReference type="RefSeq" id="WP_370892922.1">
    <property type="nucleotide sequence ID" value="NZ_JBGJLR010000014.1"/>
</dbReference>